<dbReference type="OrthoDB" id="9182237at2"/>
<protein>
    <recommendedName>
        <fullName evidence="6">DUF2065 domain-containing protein</fullName>
    </recommendedName>
</protein>
<evidence type="ECO:0000313" key="2">
    <source>
        <dbReference type="EMBL" id="CAA0081954.1"/>
    </source>
</evidence>
<keyword evidence="1" id="KW-0812">Transmembrane</keyword>
<dbReference type="AlphaFoldDB" id="A0A5S9N580"/>
<accession>A0A5S9N580</accession>
<keyword evidence="1" id="KW-0472">Membrane</keyword>
<evidence type="ECO:0000256" key="1">
    <source>
        <dbReference type="SAM" id="Phobius"/>
    </source>
</evidence>
<feature type="transmembrane region" description="Helical" evidence="1">
    <location>
        <begin position="6"/>
        <end position="22"/>
    </location>
</feature>
<reference evidence="4 5" key="1">
    <citation type="submission" date="2019-11" db="EMBL/GenBank/DDBJ databases">
        <authorList>
            <person name="Holert J."/>
        </authorList>
    </citation>
    <scope>NUCLEOTIDE SEQUENCE [LARGE SCALE GENOMIC DNA]</scope>
    <source>
        <strain evidence="3">BC3_2A</strain>
        <strain evidence="2">SB11_1A</strain>
    </source>
</reference>
<evidence type="ECO:0008006" key="6">
    <source>
        <dbReference type="Google" id="ProtNLM"/>
    </source>
</evidence>
<evidence type="ECO:0000313" key="4">
    <source>
        <dbReference type="Proteomes" id="UP000435877"/>
    </source>
</evidence>
<dbReference type="PANTHER" id="PTHR38602">
    <property type="entry name" value="INNER MEMBRANE PROTEIN-RELATED"/>
    <property type="match status" value="1"/>
</dbReference>
<keyword evidence="4" id="KW-1185">Reference proteome</keyword>
<organism evidence="3 5">
    <name type="scientific">Zhongshania aliphaticivorans</name>
    <dbReference type="NCBI Taxonomy" id="1470434"/>
    <lineage>
        <taxon>Bacteria</taxon>
        <taxon>Pseudomonadati</taxon>
        <taxon>Pseudomonadota</taxon>
        <taxon>Gammaproteobacteria</taxon>
        <taxon>Cellvibrionales</taxon>
        <taxon>Spongiibacteraceae</taxon>
        <taxon>Zhongshania</taxon>
    </lineage>
</organism>
<feature type="transmembrane region" description="Helical" evidence="1">
    <location>
        <begin position="42"/>
        <end position="60"/>
    </location>
</feature>
<name>A0A5S9N580_9GAMM</name>
<dbReference type="Pfam" id="PF09838">
    <property type="entry name" value="DUF2065"/>
    <property type="match status" value="1"/>
</dbReference>
<dbReference type="EMBL" id="CACSIM010000001">
    <property type="protein sequence ID" value="CAA0084657.1"/>
    <property type="molecule type" value="Genomic_DNA"/>
</dbReference>
<dbReference type="InterPro" id="IPR019201">
    <property type="entry name" value="DUF2065"/>
</dbReference>
<dbReference type="PANTHER" id="PTHR38602:SF1">
    <property type="entry name" value="INNER MEMBRANE PROTEIN"/>
    <property type="match status" value="1"/>
</dbReference>
<dbReference type="EMBL" id="CACSIK010000001">
    <property type="protein sequence ID" value="CAA0081954.1"/>
    <property type="molecule type" value="Genomic_DNA"/>
</dbReference>
<keyword evidence="1" id="KW-1133">Transmembrane helix</keyword>
<sequence length="61" mass="6949">MWQELSVALSLVLIIEGLLPFLSPDRWRVLAYRMADMNSRHVRIAGLISMLSGLILLSLLR</sequence>
<evidence type="ECO:0000313" key="5">
    <source>
        <dbReference type="Proteomes" id="UP000439591"/>
    </source>
</evidence>
<dbReference type="Proteomes" id="UP000435877">
    <property type="component" value="Unassembled WGS sequence"/>
</dbReference>
<evidence type="ECO:0000313" key="3">
    <source>
        <dbReference type="EMBL" id="CAA0084657.1"/>
    </source>
</evidence>
<gene>
    <name evidence="2" type="ORF">IHBHHGIJ_00367</name>
    <name evidence="3" type="ORF">KFEGEMFD_00783</name>
</gene>
<dbReference type="Proteomes" id="UP000439591">
    <property type="component" value="Unassembled WGS sequence"/>
</dbReference>
<proteinExistence type="predicted"/>